<evidence type="ECO:0000256" key="2">
    <source>
        <dbReference type="ARBA" id="ARBA00023242"/>
    </source>
</evidence>
<dbReference type="GO" id="GO:0005634">
    <property type="term" value="C:nucleus"/>
    <property type="evidence" value="ECO:0007669"/>
    <property type="project" value="UniProtKB-SubCell"/>
</dbReference>
<dbReference type="OrthoDB" id="5344325at2759"/>
<sequence>MQKTDEALRKTARSRTPTACLQCQKRKQKCSREQPCRHCSRRYPPVDCIYTFEGRHKMVPPVFPNRLSVPDETPEYFYTEVKPSVNQLPYAPPRQGFLGTAQSYAYHQKPERNLGRENMSCVESFASTSSEFSTSKHPYHLSSVTSSSTTSYTGLELDTNESDSQQAPQVPMNAPNEVPDYNCMDGLHIEGESWNQASNLDSNTGMNNFQDFNQSYFVPISTQTENYQSLDIQGSPTFHLATENNGLSSFEVPDLSFSPETPNDQNRGYEATDDYFFY</sequence>
<dbReference type="PROSITE" id="PS50048">
    <property type="entry name" value="ZN2_CY6_FUNGAL_2"/>
    <property type="match status" value="1"/>
</dbReference>
<evidence type="ECO:0000256" key="1">
    <source>
        <dbReference type="ARBA" id="ARBA00004123"/>
    </source>
</evidence>
<dbReference type="EMBL" id="CP017827">
    <property type="protein sequence ID" value="APA15257.1"/>
    <property type="molecule type" value="Genomic_DNA"/>
</dbReference>
<proteinExistence type="predicted"/>
<name>A0A1D9QJY2_SCLS1</name>
<evidence type="ECO:0000313" key="5">
    <source>
        <dbReference type="EMBL" id="APA15257.1"/>
    </source>
</evidence>
<comment type="subcellular location">
    <subcellularLocation>
        <location evidence="1">Nucleus</location>
    </subcellularLocation>
</comment>
<dbReference type="CDD" id="cd00067">
    <property type="entry name" value="GAL4"/>
    <property type="match status" value="1"/>
</dbReference>
<dbReference type="Pfam" id="PF00172">
    <property type="entry name" value="Zn_clus"/>
    <property type="match status" value="1"/>
</dbReference>
<organism evidence="5 6">
    <name type="scientific">Sclerotinia sclerotiorum (strain ATCC 18683 / 1980 / Ss-1)</name>
    <name type="common">White mold</name>
    <name type="synonym">Whetzelinia sclerotiorum</name>
    <dbReference type="NCBI Taxonomy" id="665079"/>
    <lineage>
        <taxon>Eukaryota</taxon>
        <taxon>Fungi</taxon>
        <taxon>Dikarya</taxon>
        <taxon>Ascomycota</taxon>
        <taxon>Pezizomycotina</taxon>
        <taxon>Leotiomycetes</taxon>
        <taxon>Helotiales</taxon>
        <taxon>Sclerotiniaceae</taxon>
        <taxon>Sclerotinia</taxon>
    </lineage>
</organism>
<accession>A0A1D9QJY2</accession>
<dbReference type="InterPro" id="IPR001138">
    <property type="entry name" value="Zn2Cys6_DnaBD"/>
</dbReference>
<protein>
    <recommendedName>
        <fullName evidence="4">Zn(2)-C6 fungal-type domain-containing protein</fullName>
    </recommendedName>
</protein>
<dbReference type="Proteomes" id="UP000177798">
    <property type="component" value="Chromosome 14"/>
</dbReference>
<evidence type="ECO:0000259" key="4">
    <source>
        <dbReference type="PROSITE" id="PS50048"/>
    </source>
</evidence>
<dbReference type="AlphaFoldDB" id="A0A1D9QJY2"/>
<dbReference type="GO" id="GO:0000981">
    <property type="term" value="F:DNA-binding transcription factor activity, RNA polymerase II-specific"/>
    <property type="evidence" value="ECO:0007669"/>
    <property type="project" value="InterPro"/>
</dbReference>
<dbReference type="PANTHER" id="PTHR31001">
    <property type="entry name" value="UNCHARACTERIZED TRANSCRIPTIONAL REGULATORY PROTEIN"/>
    <property type="match status" value="1"/>
</dbReference>
<reference evidence="6" key="1">
    <citation type="journal article" date="2017" name="Genome Biol. Evol.">
        <title>The complete genome sequence of the phytopathogenic fungus Sclerotinia sclerotiorum reveals insights into the genome architecture of broad host range pathogens.</title>
        <authorList>
            <person name="Derbyshire M."/>
            <person name="Denton-Giles M."/>
            <person name="Hegedus D."/>
            <person name="Seifbarghy S."/>
            <person name="Rollins J."/>
            <person name="van Kan J."/>
            <person name="Seidl M.F."/>
            <person name="Faino L."/>
            <person name="Mbengue M."/>
            <person name="Navaud O."/>
            <person name="Raffaele S."/>
            <person name="Hammond-Kosack K."/>
            <person name="Heard S."/>
            <person name="Oliver R."/>
        </authorList>
    </citation>
    <scope>NUCLEOTIDE SEQUENCE [LARGE SCALE GENOMIC DNA]</scope>
    <source>
        <strain evidence="6">ATCC 18683 / 1980 / Ss-1</strain>
    </source>
</reference>
<dbReference type="VEuPathDB" id="FungiDB:sscle_14g100270"/>
<feature type="domain" description="Zn(2)-C6 fungal-type" evidence="4">
    <location>
        <begin position="19"/>
        <end position="50"/>
    </location>
</feature>
<dbReference type="Gene3D" id="4.10.240.10">
    <property type="entry name" value="Zn(2)-C6 fungal-type DNA-binding domain"/>
    <property type="match status" value="1"/>
</dbReference>
<feature type="region of interest" description="Disordered" evidence="3">
    <location>
        <begin position="132"/>
        <end position="171"/>
    </location>
</feature>
<dbReference type="InterPro" id="IPR036864">
    <property type="entry name" value="Zn2-C6_fun-type_DNA-bd_sf"/>
</dbReference>
<feature type="compositionally biased region" description="Low complexity" evidence="3">
    <location>
        <begin position="142"/>
        <end position="153"/>
    </location>
</feature>
<dbReference type="SUPFAM" id="SSF57701">
    <property type="entry name" value="Zn2/Cys6 DNA-binding domain"/>
    <property type="match status" value="1"/>
</dbReference>
<evidence type="ECO:0000256" key="3">
    <source>
        <dbReference type="SAM" id="MobiDB-lite"/>
    </source>
</evidence>
<dbReference type="GO" id="GO:0008270">
    <property type="term" value="F:zinc ion binding"/>
    <property type="evidence" value="ECO:0007669"/>
    <property type="project" value="InterPro"/>
</dbReference>
<dbReference type="InterPro" id="IPR050613">
    <property type="entry name" value="Sec_Metabolite_Reg"/>
</dbReference>
<keyword evidence="2" id="KW-0539">Nucleus</keyword>
<evidence type="ECO:0000313" key="6">
    <source>
        <dbReference type="Proteomes" id="UP000177798"/>
    </source>
</evidence>
<dbReference type="SMART" id="SM00066">
    <property type="entry name" value="GAL4"/>
    <property type="match status" value="1"/>
</dbReference>
<gene>
    <name evidence="5" type="ORF">sscle_14g100270</name>
</gene>